<evidence type="ECO:0000313" key="2">
    <source>
        <dbReference type="EMBL" id="CAE7204998.1"/>
    </source>
</evidence>
<protein>
    <submittedName>
        <fullName evidence="2">Uncharacterized protein</fullName>
    </submittedName>
</protein>
<feature type="compositionally biased region" description="Low complexity" evidence="1">
    <location>
        <begin position="160"/>
        <end position="169"/>
    </location>
</feature>
<gene>
    <name evidence="2" type="ORF">PTTW11_09208</name>
</gene>
<dbReference type="Proteomes" id="UP000472372">
    <property type="component" value="Chromosome 9"/>
</dbReference>
<feature type="compositionally biased region" description="Polar residues" evidence="1">
    <location>
        <begin position="147"/>
        <end position="157"/>
    </location>
</feature>
<feature type="compositionally biased region" description="Polar residues" evidence="1">
    <location>
        <begin position="77"/>
        <end position="86"/>
    </location>
</feature>
<proteinExistence type="predicted"/>
<feature type="region of interest" description="Disordered" evidence="1">
    <location>
        <begin position="75"/>
        <end position="179"/>
    </location>
</feature>
<feature type="compositionally biased region" description="Basic and acidic residues" evidence="1">
    <location>
        <begin position="44"/>
        <end position="59"/>
    </location>
</feature>
<sequence length="369" mass="40499">MPFIAPKKTVPAVSTSWDSFPPPPPEAEKWKPPKDAIPMPGAVRDSRFNRDTAQDGHSKAYMKEAKMYSMLADRALSSPSVGSNSPAPGLGQWPAPAPRTTGRPIFSNGDHDKSSTGASFPTLGSLNSTSNKHQTAKAGGVALRDPANTTTKSVSKQQRSESPLVLSVSPMPPPHSETSMPAWAERLEKAMAEDTRNASPEPVAAMTAQIQVRPEIVHESSAPPLRHVQSGHVQARHLNPTAEMYSMSPSARPKMDTLIEEDSIAVDNHARRLVPTKARTQQVISGSSEAMRMPAIEQPIIGNATGNRNYVDHDHKIKVMIIRAMEHELDLYSVATERELMRMSRTDLDRYYEKAFSAHQCWWETKNGA</sequence>
<feature type="compositionally biased region" description="Polar residues" evidence="1">
    <location>
        <begin position="115"/>
        <end position="133"/>
    </location>
</feature>
<name>A0A6S6WC45_9PLEO</name>
<reference evidence="2" key="1">
    <citation type="submission" date="2021-02" db="EMBL/GenBank/DDBJ databases">
        <authorList>
            <person name="Syme A R."/>
            <person name="Syme A R."/>
            <person name="Moolhuijzen P."/>
        </authorList>
    </citation>
    <scope>NUCLEOTIDE SEQUENCE</scope>
    <source>
        <strain evidence="2">W1-1</strain>
    </source>
</reference>
<feature type="region of interest" description="Disordered" evidence="1">
    <location>
        <begin position="1"/>
        <end position="59"/>
    </location>
</feature>
<evidence type="ECO:0000256" key="1">
    <source>
        <dbReference type="SAM" id="MobiDB-lite"/>
    </source>
</evidence>
<dbReference type="AlphaFoldDB" id="A0A6S6WC45"/>
<accession>A0A6S6WC45</accession>
<organism evidence="2 3">
    <name type="scientific">Pyrenophora teres f. teres</name>
    <dbReference type="NCBI Taxonomy" id="97479"/>
    <lineage>
        <taxon>Eukaryota</taxon>
        <taxon>Fungi</taxon>
        <taxon>Dikarya</taxon>
        <taxon>Ascomycota</taxon>
        <taxon>Pezizomycotina</taxon>
        <taxon>Dothideomycetes</taxon>
        <taxon>Pleosporomycetidae</taxon>
        <taxon>Pleosporales</taxon>
        <taxon>Pleosporineae</taxon>
        <taxon>Pleosporaceae</taxon>
        <taxon>Pyrenophora</taxon>
    </lineage>
</organism>
<dbReference type="EMBL" id="HG992985">
    <property type="protein sequence ID" value="CAE7204998.1"/>
    <property type="molecule type" value="Genomic_DNA"/>
</dbReference>
<evidence type="ECO:0000313" key="3">
    <source>
        <dbReference type="Proteomes" id="UP000472372"/>
    </source>
</evidence>